<dbReference type="InterPro" id="IPR007446">
    <property type="entry name" value="PilP"/>
</dbReference>
<evidence type="ECO:0000313" key="2">
    <source>
        <dbReference type="EMBL" id="TDU28195.1"/>
    </source>
</evidence>
<comment type="caution">
    <text evidence="2">The sequence shown here is derived from an EMBL/GenBank/DDBJ whole genome shotgun (WGS) entry which is preliminary data.</text>
</comment>
<dbReference type="Pfam" id="PF04351">
    <property type="entry name" value="PilP"/>
    <property type="match status" value="1"/>
</dbReference>
<proteinExistence type="predicted"/>
<evidence type="ECO:0000313" key="3">
    <source>
        <dbReference type="Proteomes" id="UP000295341"/>
    </source>
</evidence>
<protein>
    <submittedName>
        <fullName evidence="2">Type IV pilus assembly protein PilP</fullName>
    </submittedName>
</protein>
<organism evidence="2 3">
    <name type="scientific">Panacagrimonas perspica</name>
    <dbReference type="NCBI Taxonomy" id="381431"/>
    <lineage>
        <taxon>Bacteria</taxon>
        <taxon>Pseudomonadati</taxon>
        <taxon>Pseudomonadota</taxon>
        <taxon>Gammaproteobacteria</taxon>
        <taxon>Nevskiales</taxon>
        <taxon>Nevskiaceae</taxon>
        <taxon>Panacagrimonas</taxon>
    </lineage>
</organism>
<evidence type="ECO:0000256" key="1">
    <source>
        <dbReference type="SAM" id="MobiDB-lite"/>
    </source>
</evidence>
<dbReference type="PIRSF" id="PIRSF016481">
    <property type="entry name" value="Pilus_assembly_PilP"/>
    <property type="match status" value="1"/>
</dbReference>
<sequence>MRALHRGTLLLAIAALSACGSGMEDLEQRVAEVKARKSQQIEPVPQIKQFEPFAYLPNERRDPFQQSQPDPGQMVSAGPRPDLNRSREPLEEFPLDALRMQGIIETAKAVYALVKAPDGVIHRVSVGNHMGQNYGQIKSIEESEITLAEIVPDGFGGWISRPATLALAE</sequence>
<dbReference type="Gene3D" id="2.30.30.830">
    <property type="match status" value="1"/>
</dbReference>
<dbReference type="RefSeq" id="WP_133881772.1">
    <property type="nucleotide sequence ID" value="NZ_MWIN01000027.1"/>
</dbReference>
<keyword evidence="3" id="KW-1185">Reference proteome</keyword>
<feature type="region of interest" description="Disordered" evidence="1">
    <location>
        <begin position="58"/>
        <end position="87"/>
    </location>
</feature>
<reference evidence="2 3" key="1">
    <citation type="submission" date="2019-03" db="EMBL/GenBank/DDBJ databases">
        <title>Genomic Encyclopedia of Type Strains, Phase IV (KMG-IV): sequencing the most valuable type-strain genomes for metagenomic binning, comparative biology and taxonomic classification.</title>
        <authorList>
            <person name="Goeker M."/>
        </authorList>
    </citation>
    <scope>NUCLEOTIDE SEQUENCE [LARGE SCALE GENOMIC DNA]</scope>
    <source>
        <strain evidence="2 3">DSM 26377</strain>
    </source>
</reference>
<dbReference type="OrthoDB" id="5296580at2"/>
<dbReference type="AlphaFoldDB" id="A0A4R7P366"/>
<name>A0A4R7P366_9GAMM</name>
<dbReference type="EMBL" id="SOBT01000009">
    <property type="protein sequence ID" value="TDU28195.1"/>
    <property type="molecule type" value="Genomic_DNA"/>
</dbReference>
<gene>
    <name evidence="2" type="ORF">DFR24_2560</name>
</gene>
<dbReference type="PROSITE" id="PS51257">
    <property type="entry name" value="PROKAR_LIPOPROTEIN"/>
    <property type="match status" value="1"/>
</dbReference>
<dbReference type="Proteomes" id="UP000295341">
    <property type="component" value="Unassembled WGS sequence"/>
</dbReference>
<accession>A0A4R7P366</accession>